<keyword evidence="3" id="KW-1185">Reference proteome</keyword>
<dbReference type="OrthoDB" id="10071381at2759"/>
<proteinExistence type="predicted"/>
<dbReference type="KEGG" id="nai:NECAME_07048"/>
<evidence type="ECO:0000313" key="3">
    <source>
        <dbReference type="Proteomes" id="UP000053676"/>
    </source>
</evidence>
<evidence type="ECO:0000256" key="1">
    <source>
        <dbReference type="SAM" id="MobiDB-lite"/>
    </source>
</evidence>
<name>W2TPU1_NECAM</name>
<dbReference type="Proteomes" id="UP000053676">
    <property type="component" value="Unassembled WGS sequence"/>
</dbReference>
<accession>W2TPU1</accession>
<dbReference type="EMBL" id="KI658023">
    <property type="protein sequence ID" value="ETN84100.1"/>
    <property type="molecule type" value="Genomic_DNA"/>
</dbReference>
<protein>
    <submittedName>
        <fullName evidence="2">Uncharacterized protein</fullName>
    </submittedName>
</protein>
<sequence>MTENCDITLKMFEGDGLPVSAVPGSAHNTTVSRTSVRPKVCNQVTGRCKGGGLESPPTNKLHMSTPEERNVLPKSHETRGLQPGNFTHVTILEGSPNSGGKPGTVAPGKTGLQESYRLPKRKRTRITICTYTHVRLHRKRPSKI</sequence>
<feature type="region of interest" description="Disordered" evidence="1">
    <location>
        <begin position="47"/>
        <end position="85"/>
    </location>
</feature>
<feature type="compositionally biased region" description="Basic and acidic residues" evidence="1">
    <location>
        <begin position="65"/>
        <end position="79"/>
    </location>
</feature>
<gene>
    <name evidence="2" type="ORF">NECAME_07048</name>
</gene>
<dbReference type="AlphaFoldDB" id="W2TPU1"/>
<reference evidence="3" key="1">
    <citation type="journal article" date="2014" name="Nat. Genet.">
        <title>Genome of the human hookworm Necator americanus.</title>
        <authorList>
            <person name="Tang Y.T."/>
            <person name="Gao X."/>
            <person name="Rosa B.A."/>
            <person name="Abubucker S."/>
            <person name="Hallsworth-Pepin K."/>
            <person name="Martin J."/>
            <person name="Tyagi R."/>
            <person name="Heizer E."/>
            <person name="Zhang X."/>
            <person name="Bhonagiri-Palsikar V."/>
            <person name="Minx P."/>
            <person name="Warren W.C."/>
            <person name="Wang Q."/>
            <person name="Zhan B."/>
            <person name="Hotez P.J."/>
            <person name="Sternberg P.W."/>
            <person name="Dougall A."/>
            <person name="Gaze S.T."/>
            <person name="Mulvenna J."/>
            <person name="Sotillo J."/>
            <person name="Ranganathan S."/>
            <person name="Rabelo E.M."/>
            <person name="Wilson R.K."/>
            <person name="Felgner P.L."/>
            <person name="Bethony J."/>
            <person name="Hawdon J.M."/>
            <person name="Gasser R.B."/>
            <person name="Loukas A."/>
            <person name="Mitreva M."/>
        </authorList>
    </citation>
    <scope>NUCLEOTIDE SEQUENCE [LARGE SCALE GENOMIC DNA]</scope>
</reference>
<organism evidence="2 3">
    <name type="scientific">Necator americanus</name>
    <name type="common">Human hookworm</name>
    <dbReference type="NCBI Taxonomy" id="51031"/>
    <lineage>
        <taxon>Eukaryota</taxon>
        <taxon>Metazoa</taxon>
        <taxon>Ecdysozoa</taxon>
        <taxon>Nematoda</taxon>
        <taxon>Chromadorea</taxon>
        <taxon>Rhabditida</taxon>
        <taxon>Rhabditina</taxon>
        <taxon>Rhabditomorpha</taxon>
        <taxon>Strongyloidea</taxon>
        <taxon>Ancylostomatidae</taxon>
        <taxon>Bunostominae</taxon>
        <taxon>Necator</taxon>
    </lineage>
</organism>
<evidence type="ECO:0000313" key="2">
    <source>
        <dbReference type="EMBL" id="ETN84100.1"/>
    </source>
</evidence>